<name>A0ABP9MNG0_9GAMM</name>
<evidence type="ECO:0000313" key="2">
    <source>
        <dbReference type="Proteomes" id="UP001500631"/>
    </source>
</evidence>
<accession>A0ABP9MNG0</accession>
<dbReference type="Proteomes" id="UP001500631">
    <property type="component" value="Unassembled WGS sequence"/>
</dbReference>
<proteinExistence type="predicted"/>
<protein>
    <submittedName>
        <fullName evidence="1">Uncharacterized protein</fullName>
    </submittedName>
</protein>
<organism evidence="1 2">
    <name type="scientific">Wohlfahrtiimonas larvae</name>
    <dbReference type="NCBI Taxonomy" id="1157986"/>
    <lineage>
        <taxon>Bacteria</taxon>
        <taxon>Pseudomonadati</taxon>
        <taxon>Pseudomonadota</taxon>
        <taxon>Gammaproteobacteria</taxon>
        <taxon>Cardiobacteriales</taxon>
        <taxon>Ignatzschineriaceae</taxon>
        <taxon>Wohlfahrtiimonas</taxon>
    </lineage>
</organism>
<keyword evidence="2" id="KW-1185">Reference proteome</keyword>
<comment type="caution">
    <text evidence="1">The sequence shown here is derived from an EMBL/GenBank/DDBJ whole genome shotgun (WGS) entry which is preliminary data.</text>
</comment>
<gene>
    <name evidence="1" type="ORF">GCM10023338_12780</name>
</gene>
<evidence type="ECO:0000313" key="1">
    <source>
        <dbReference type="EMBL" id="GAA5099374.1"/>
    </source>
</evidence>
<sequence length="75" mass="8546">MPIMQQLPFTIRCQSCHWTLSESSDAIDLPYACPRCGQTKLKYEANTQHSSSNILLPKNENTSKLINYLKKLFGV</sequence>
<reference evidence="2" key="1">
    <citation type="journal article" date="2019" name="Int. J. Syst. Evol. Microbiol.">
        <title>The Global Catalogue of Microorganisms (GCM) 10K type strain sequencing project: providing services to taxonomists for standard genome sequencing and annotation.</title>
        <authorList>
            <consortium name="The Broad Institute Genomics Platform"/>
            <consortium name="The Broad Institute Genome Sequencing Center for Infectious Disease"/>
            <person name="Wu L."/>
            <person name="Ma J."/>
        </authorList>
    </citation>
    <scope>NUCLEOTIDE SEQUENCE [LARGE SCALE GENOMIC DNA]</scope>
    <source>
        <strain evidence="2">JCM 18424</strain>
    </source>
</reference>
<dbReference type="EMBL" id="BAABKE010000004">
    <property type="protein sequence ID" value="GAA5099374.1"/>
    <property type="molecule type" value="Genomic_DNA"/>
</dbReference>
<dbReference type="RefSeq" id="WP_077925365.1">
    <property type="nucleotide sequence ID" value="NZ_BAABKE010000004.1"/>
</dbReference>